<feature type="signal peptide" evidence="4">
    <location>
        <begin position="1"/>
        <end position="19"/>
    </location>
</feature>
<dbReference type="Pfam" id="PF01223">
    <property type="entry name" value="Endonuclease_NS"/>
    <property type="match status" value="1"/>
</dbReference>
<gene>
    <name evidence="7" type="ORF">HMPREF0661_05600</name>
</gene>
<dbReference type="InterPro" id="IPR044925">
    <property type="entry name" value="His-Me_finger_sf"/>
</dbReference>
<keyword evidence="2" id="KW-0479">Metal-binding</keyword>
<comment type="caution">
    <text evidence="7">The sequence shown here is derived from an EMBL/GenBank/DDBJ whole genome shotgun (WGS) entry which is preliminary data.</text>
</comment>
<evidence type="ECO:0000256" key="3">
    <source>
        <dbReference type="SAM" id="MobiDB-lite"/>
    </source>
</evidence>
<accession>A0A096C3P9</accession>
<dbReference type="AlphaFoldDB" id="A0A096C3P9"/>
<dbReference type="InterPro" id="IPR020821">
    <property type="entry name" value="ENPP1-3/EXOG-like_nuc-like"/>
</dbReference>
<dbReference type="EMBL" id="JRNS01000295">
    <property type="protein sequence ID" value="KGF49597.1"/>
    <property type="molecule type" value="Genomic_DNA"/>
</dbReference>
<feature type="domain" description="ENPP1-3/EXOG-like endonuclease/phosphodiesterase" evidence="5">
    <location>
        <begin position="136"/>
        <end position="345"/>
    </location>
</feature>
<dbReference type="InterPro" id="IPR040255">
    <property type="entry name" value="Non-specific_endonuclease"/>
</dbReference>
<dbReference type="Gene3D" id="3.40.570.10">
    <property type="entry name" value="Extracellular Endonuclease, subunit A"/>
    <property type="match status" value="1"/>
</dbReference>
<evidence type="ECO:0000259" key="5">
    <source>
        <dbReference type="SMART" id="SM00477"/>
    </source>
</evidence>
<dbReference type="RefSeq" id="WP_036864194.1">
    <property type="nucleotide sequence ID" value="NZ_JRNS01000295.1"/>
</dbReference>
<dbReference type="Proteomes" id="UP000029578">
    <property type="component" value="Unassembled WGS sequence"/>
</dbReference>
<name>A0A096C3P9_9BACT</name>
<dbReference type="InterPro" id="IPR044929">
    <property type="entry name" value="DNA/RNA_non-sp_Endonuclease_sf"/>
</dbReference>
<dbReference type="InterPro" id="IPR001604">
    <property type="entry name" value="Endo_G_ENPP1-like_dom"/>
</dbReference>
<dbReference type="GO" id="GO:0003676">
    <property type="term" value="F:nucleic acid binding"/>
    <property type="evidence" value="ECO:0007669"/>
    <property type="project" value="InterPro"/>
</dbReference>
<dbReference type="PANTHER" id="PTHR13966">
    <property type="entry name" value="ENDONUCLEASE RELATED"/>
    <property type="match status" value="1"/>
</dbReference>
<evidence type="ECO:0000313" key="7">
    <source>
        <dbReference type="EMBL" id="KGF49597.1"/>
    </source>
</evidence>
<dbReference type="GO" id="GO:0004519">
    <property type="term" value="F:endonuclease activity"/>
    <property type="evidence" value="ECO:0007669"/>
    <property type="project" value="TreeGrafter"/>
</dbReference>
<evidence type="ECO:0000256" key="2">
    <source>
        <dbReference type="PIRSR" id="PIRSR640255-2"/>
    </source>
</evidence>
<evidence type="ECO:0000313" key="8">
    <source>
        <dbReference type="Proteomes" id="UP000029578"/>
    </source>
</evidence>
<dbReference type="SUPFAM" id="SSF54060">
    <property type="entry name" value="His-Me finger endonucleases"/>
    <property type="match status" value="1"/>
</dbReference>
<protein>
    <submittedName>
        <fullName evidence="7">Nuclease</fullName>
    </submittedName>
</protein>
<dbReference type="GO" id="GO:0016787">
    <property type="term" value="F:hydrolase activity"/>
    <property type="evidence" value="ECO:0007669"/>
    <property type="project" value="InterPro"/>
</dbReference>
<dbReference type="GO" id="GO:0046872">
    <property type="term" value="F:metal ion binding"/>
    <property type="evidence" value="ECO:0007669"/>
    <property type="project" value="UniProtKB-KW"/>
</dbReference>
<feature type="domain" description="DNA/RNA non-specific endonuclease/pyrophosphatase/phosphodiesterase" evidence="6">
    <location>
        <begin position="135"/>
        <end position="345"/>
    </location>
</feature>
<organism evidence="7 8">
    <name type="scientific">Prevotella melaninogenica DNF00666</name>
    <dbReference type="NCBI Taxonomy" id="1401073"/>
    <lineage>
        <taxon>Bacteria</taxon>
        <taxon>Pseudomonadati</taxon>
        <taxon>Bacteroidota</taxon>
        <taxon>Bacteroidia</taxon>
        <taxon>Bacteroidales</taxon>
        <taxon>Prevotellaceae</taxon>
        <taxon>Prevotella</taxon>
    </lineage>
</organism>
<feature type="chain" id="PRO_5001916665" evidence="4">
    <location>
        <begin position="20"/>
        <end position="361"/>
    </location>
</feature>
<evidence type="ECO:0000256" key="4">
    <source>
        <dbReference type="SAM" id="SignalP"/>
    </source>
</evidence>
<dbReference type="PANTHER" id="PTHR13966:SF5">
    <property type="entry name" value="ENDONUCLEASE G, MITOCHONDRIAL"/>
    <property type="match status" value="1"/>
</dbReference>
<proteinExistence type="predicted"/>
<sequence>MKQNIITSLLLLLSITATAQNKKQTITITTKLGEVHTYVMGETIDSTRVIEGVGIKVYPKGKTVSEDFLFSQIDYTITETVTPNPEPIGNNSNRNTADDLKKNREGWRLEFPRFYQGSNKTYEVTHYNTEANLGKLRNYSIEWDAKLKANRWTCYELYDVLLQKNVKRKNAFQQDPEIPANEQTSPDDYRGSGFTRGHLCPSGDRLYSAAQNKQTFYLTNMQPQIQGHNSGVWGKLEEKVRAWAGRCDTLYIVKAATIDKDEYICKQADLDEMAQKESSYKSLHFNGIVPKFFYMALLAYDKKTNTYRALGIWSPHYNNSKSEYITIQELQNRTGIDFFCNLSDDIEQAVETTIDQAYWGY</sequence>
<dbReference type="SMART" id="SM00477">
    <property type="entry name" value="NUC"/>
    <property type="match status" value="1"/>
</dbReference>
<feature type="region of interest" description="Disordered" evidence="3">
    <location>
        <begin position="171"/>
        <end position="193"/>
    </location>
</feature>
<dbReference type="SMART" id="SM00892">
    <property type="entry name" value="Endonuclease_NS"/>
    <property type="match status" value="1"/>
</dbReference>
<keyword evidence="4" id="KW-0732">Signal</keyword>
<evidence type="ECO:0000256" key="1">
    <source>
        <dbReference type="PIRSR" id="PIRSR640255-1"/>
    </source>
</evidence>
<reference evidence="7 8" key="1">
    <citation type="submission" date="2014-07" db="EMBL/GenBank/DDBJ databases">
        <authorList>
            <person name="McCorrison J."/>
            <person name="Sanka R."/>
            <person name="Torralba M."/>
            <person name="Gillis M."/>
            <person name="Haft D.H."/>
            <person name="Methe B."/>
            <person name="Sutton G."/>
            <person name="Nelson K.E."/>
        </authorList>
    </citation>
    <scope>NUCLEOTIDE SEQUENCE [LARGE SCALE GENOMIC DNA]</scope>
    <source>
        <strain evidence="7 8">DNF00666</strain>
    </source>
</reference>
<feature type="binding site" evidence="2">
    <location>
        <position position="229"/>
    </location>
    <ligand>
        <name>Mg(2+)</name>
        <dbReference type="ChEBI" id="CHEBI:18420"/>
        <note>catalytic</note>
    </ligand>
</feature>
<feature type="active site" description="Proton acceptor" evidence="1">
    <location>
        <position position="198"/>
    </location>
</feature>
<evidence type="ECO:0000259" key="6">
    <source>
        <dbReference type="SMART" id="SM00892"/>
    </source>
</evidence>